<dbReference type="EMBL" id="LR796802">
    <property type="protein sequence ID" value="CAB4167270.1"/>
    <property type="molecule type" value="Genomic_DNA"/>
</dbReference>
<evidence type="ECO:0000313" key="1">
    <source>
        <dbReference type="EMBL" id="CAB4167270.1"/>
    </source>
</evidence>
<organism evidence="1">
    <name type="scientific">uncultured Caudovirales phage</name>
    <dbReference type="NCBI Taxonomy" id="2100421"/>
    <lineage>
        <taxon>Viruses</taxon>
        <taxon>Duplodnaviria</taxon>
        <taxon>Heunggongvirae</taxon>
        <taxon>Uroviricota</taxon>
        <taxon>Caudoviricetes</taxon>
        <taxon>Peduoviridae</taxon>
        <taxon>Maltschvirus</taxon>
        <taxon>Maltschvirus maltsch</taxon>
    </lineage>
</organism>
<accession>A0A6J5P5P9</accession>
<proteinExistence type="predicted"/>
<sequence>MPETFIYLPLVGYVPQDLKAGTNVLIQVFIDPETNQVISAHMATREDTWDTWGVPTKLEAM</sequence>
<protein>
    <submittedName>
        <fullName evidence="1">Uncharacterized protein</fullName>
    </submittedName>
</protein>
<reference evidence="1" key="1">
    <citation type="submission" date="2020-04" db="EMBL/GenBank/DDBJ databases">
        <authorList>
            <person name="Chiriac C."/>
            <person name="Salcher M."/>
            <person name="Ghai R."/>
            <person name="Kavagutti S V."/>
        </authorList>
    </citation>
    <scope>NUCLEOTIDE SEQUENCE</scope>
</reference>
<name>A0A6J5P5P9_9CAUD</name>
<gene>
    <name evidence="1" type="ORF">UFOVP872_8</name>
</gene>